<organism evidence="2 3">
    <name type="scientific">Suillus subaureus</name>
    <dbReference type="NCBI Taxonomy" id="48587"/>
    <lineage>
        <taxon>Eukaryota</taxon>
        <taxon>Fungi</taxon>
        <taxon>Dikarya</taxon>
        <taxon>Basidiomycota</taxon>
        <taxon>Agaricomycotina</taxon>
        <taxon>Agaricomycetes</taxon>
        <taxon>Agaricomycetidae</taxon>
        <taxon>Boletales</taxon>
        <taxon>Suillineae</taxon>
        <taxon>Suillaceae</taxon>
        <taxon>Suillus</taxon>
    </lineage>
</organism>
<accession>A0A9P7EQT7</accession>
<dbReference type="Proteomes" id="UP000807769">
    <property type="component" value="Unassembled WGS sequence"/>
</dbReference>
<evidence type="ECO:0000313" key="3">
    <source>
        <dbReference type="Proteomes" id="UP000807769"/>
    </source>
</evidence>
<dbReference type="AlphaFoldDB" id="A0A9P7EQT7"/>
<reference evidence="2" key="1">
    <citation type="journal article" date="2020" name="New Phytol.">
        <title>Comparative genomics reveals dynamic genome evolution in host specialist ectomycorrhizal fungi.</title>
        <authorList>
            <person name="Lofgren L.A."/>
            <person name="Nguyen N.H."/>
            <person name="Vilgalys R."/>
            <person name="Ruytinx J."/>
            <person name="Liao H.L."/>
            <person name="Branco S."/>
            <person name="Kuo A."/>
            <person name="LaButti K."/>
            <person name="Lipzen A."/>
            <person name="Andreopoulos W."/>
            <person name="Pangilinan J."/>
            <person name="Riley R."/>
            <person name="Hundley H."/>
            <person name="Na H."/>
            <person name="Barry K."/>
            <person name="Grigoriev I.V."/>
            <person name="Stajich J.E."/>
            <person name="Kennedy P.G."/>
        </authorList>
    </citation>
    <scope>NUCLEOTIDE SEQUENCE</scope>
    <source>
        <strain evidence="2">MN1</strain>
    </source>
</reference>
<dbReference type="EMBL" id="JABBWG010000001">
    <property type="protein sequence ID" value="KAG1827575.1"/>
    <property type="molecule type" value="Genomic_DNA"/>
</dbReference>
<name>A0A9P7EQT7_9AGAM</name>
<dbReference type="RefSeq" id="XP_041200422.1">
    <property type="nucleotide sequence ID" value="XM_041334076.1"/>
</dbReference>
<gene>
    <name evidence="2" type="ORF">BJ212DRAFT_1313155</name>
</gene>
<evidence type="ECO:0000256" key="1">
    <source>
        <dbReference type="SAM" id="Phobius"/>
    </source>
</evidence>
<comment type="caution">
    <text evidence="2">The sequence shown here is derived from an EMBL/GenBank/DDBJ whole genome shotgun (WGS) entry which is preliminary data.</text>
</comment>
<dbReference type="GeneID" id="64628093"/>
<keyword evidence="1" id="KW-0812">Transmembrane</keyword>
<protein>
    <submittedName>
        <fullName evidence="2">Uncharacterized protein</fullName>
    </submittedName>
</protein>
<keyword evidence="1" id="KW-0472">Membrane</keyword>
<keyword evidence="3" id="KW-1185">Reference proteome</keyword>
<proteinExistence type="predicted"/>
<feature type="transmembrane region" description="Helical" evidence="1">
    <location>
        <begin position="43"/>
        <end position="63"/>
    </location>
</feature>
<keyword evidence="1" id="KW-1133">Transmembrane helix</keyword>
<evidence type="ECO:0000313" key="2">
    <source>
        <dbReference type="EMBL" id="KAG1827575.1"/>
    </source>
</evidence>
<sequence>MHQEIAETLLLNGYFLSSGSNIFDYWYGSATTDPLGDILTRGYHVTPLFAFTCAFLTYWQWYWRTWL</sequence>